<dbReference type="AlphaFoldDB" id="A0AB34JPN1"/>
<evidence type="ECO:0000313" key="2">
    <source>
        <dbReference type="Proteomes" id="UP001515480"/>
    </source>
</evidence>
<name>A0AB34JPN1_PRYPA</name>
<evidence type="ECO:0000313" key="1">
    <source>
        <dbReference type="EMBL" id="KAL1522712.1"/>
    </source>
</evidence>
<accession>A0AB34JPN1</accession>
<gene>
    <name evidence="1" type="ORF">AB1Y20_017687</name>
</gene>
<sequence length="143" mass="16148">MLSAHETDVEHELKLWVQSKVEDEVSRVVGLGQKVIKLPVKNCAVVRQVKDVVNRLEVDTGFNFDTVVQILLSDPVPCPPEVKDGYALRFVVLSTGKPMLLLLPYLYDTSMVGNTLTEWEFINNALASSRHKVDHFEDVDGRR</sequence>
<dbReference type="EMBL" id="JBGBPQ010000006">
    <property type="protein sequence ID" value="KAL1522712.1"/>
    <property type="molecule type" value="Genomic_DNA"/>
</dbReference>
<comment type="caution">
    <text evidence="1">The sequence shown here is derived from an EMBL/GenBank/DDBJ whole genome shotgun (WGS) entry which is preliminary data.</text>
</comment>
<keyword evidence="2" id="KW-1185">Reference proteome</keyword>
<proteinExistence type="predicted"/>
<protein>
    <submittedName>
        <fullName evidence="1">Uncharacterized protein</fullName>
    </submittedName>
</protein>
<organism evidence="1 2">
    <name type="scientific">Prymnesium parvum</name>
    <name type="common">Toxic golden alga</name>
    <dbReference type="NCBI Taxonomy" id="97485"/>
    <lineage>
        <taxon>Eukaryota</taxon>
        <taxon>Haptista</taxon>
        <taxon>Haptophyta</taxon>
        <taxon>Prymnesiophyceae</taxon>
        <taxon>Prymnesiales</taxon>
        <taxon>Prymnesiaceae</taxon>
        <taxon>Prymnesium</taxon>
    </lineage>
</organism>
<reference evidence="1 2" key="1">
    <citation type="journal article" date="2024" name="Science">
        <title>Giant polyketide synthase enzymes in the biosynthesis of giant marine polyether toxins.</title>
        <authorList>
            <person name="Fallon T.R."/>
            <person name="Shende V.V."/>
            <person name="Wierzbicki I.H."/>
            <person name="Pendleton A.L."/>
            <person name="Watervoot N.F."/>
            <person name="Auber R.P."/>
            <person name="Gonzalez D.J."/>
            <person name="Wisecaver J.H."/>
            <person name="Moore B.S."/>
        </authorList>
    </citation>
    <scope>NUCLEOTIDE SEQUENCE [LARGE SCALE GENOMIC DNA]</scope>
    <source>
        <strain evidence="1 2">12B1</strain>
    </source>
</reference>
<dbReference type="Proteomes" id="UP001515480">
    <property type="component" value="Unassembled WGS sequence"/>
</dbReference>